<dbReference type="EMBL" id="QRVJ01000010">
    <property type="protein sequence ID" value="RGS36266.1"/>
    <property type="molecule type" value="Genomic_DNA"/>
</dbReference>
<dbReference type="InterPro" id="IPR043472">
    <property type="entry name" value="Macro_dom-like"/>
</dbReference>
<dbReference type="Gene3D" id="3.40.220.10">
    <property type="entry name" value="Leucine Aminopeptidase, subunit E, domain 1"/>
    <property type="match status" value="1"/>
</dbReference>
<gene>
    <name evidence="1" type="ORF">DWX97_12910</name>
</gene>
<comment type="caution">
    <text evidence="1">The sequence shown here is derived from an EMBL/GenBank/DDBJ whole genome shotgun (WGS) entry which is preliminary data.</text>
</comment>
<dbReference type="Proteomes" id="UP000283341">
    <property type="component" value="Unassembled WGS sequence"/>
</dbReference>
<dbReference type="AlphaFoldDB" id="A0A412IGR6"/>
<dbReference type="SUPFAM" id="SSF52949">
    <property type="entry name" value="Macro domain-like"/>
    <property type="match status" value="1"/>
</dbReference>
<protein>
    <submittedName>
        <fullName evidence="1">Uncharacterized protein</fullName>
    </submittedName>
</protein>
<dbReference type="PANTHER" id="PTHR12521">
    <property type="entry name" value="PROTEIN C6ORF130"/>
    <property type="match status" value="1"/>
</dbReference>
<dbReference type="GO" id="GO:0140291">
    <property type="term" value="P:peptidyl-glutamate ADP-deribosylation"/>
    <property type="evidence" value="ECO:0007669"/>
    <property type="project" value="TreeGrafter"/>
</dbReference>
<dbReference type="InterPro" id="IPR050892">
    <property type="entry name" value="ADP-ribose_metab_enzymes"/>
</dbReference>
<evidence type="ECO:0000313" key="1">
    <source>
        <dbReference type="EMBL" id="RGS36266.1"/>
    </source>
</evidence>
<dbReference type="PANTHER" id="PTHR12521:SF0">
    <property type="entry name" value="ADP-RIBOSE GLYCOHYDROLASE OARD1"/>
    <property type="match status" value="1"/>
</dbReference>
<sequence length="110" mass="12327">MVRYVNEGNIFTIDGIKCYAHGCNCAGAMGKGIALQFKLKYPQMYRLYKKKCMAGTFIVGDVFEYVTGDVTILLVNLTLVSLKKYWLKAESKESFLSGDTFSRKADEQGS</sequence>
<organism evidence="1 2">
    <name type="scientific">Bacteroides cellulosilyticus</name>
    <dbReference type="NCBI Taxonomy" id="246787"/>
    <lineage>
        <taxon>Bacteria</taxon>
        <taxon>Pseudomonadati</taxon>
        <taxon>Bacteroidota</taxon>
        <taxon>Bacteroidia</taxon>
        <taxon>Bacteroidales</taxon>
        <taxon>Bacteroidaceae</taxon>
        <taxon>Bacteroides</taxon>
    </lineage>
</organism>
<evidence type="ECO:0000313" key="2">
    <source>
        <dbReference type="Proteomes" id="UP000283341"/>
    </source>
</evidence>
<dbReference type="RefSeq" id="WP_082788044.1">
    <property type="nucleotide sequence ID" value="NZ_JADNFX010000008.1"/>
</dbReference>
<name>A0A412IGR6_9BACE</name>
<accession>A0A412IGR6</accession>
<reference evidence="1 2" key="1">
    <citation type="submission" date="2018-08" db="EMBL/GenBank/DDBJ databases">
        <title>A genome reference for cultivated species of the human gut microbiota.</title>
        <authorList>
            <person name="Zou Y."/>
            <person name="Xue W."/>
            <person name="Luo G."/>
        </authorList>
    </citation>
    <scope>NUCLEOTIDE SEQUENCE [LARGE SCALE GENOMIC DNA]</scope>
    <source>
        <strain evidence="1 2">AF22-3AC</strain>
    </source>
</reference>
<proteinExistence type="predicted"/>